<dbReference type="EMBL" id="MCGO01000035">
    <property type="protein sequence ID" value="ORY40337.1"/>
    <property type="molecule type" value="Genomic_DNA"/>
</dbReference>
<accession>A0A1Y2C0D0</accession>
<protein>
    <submittedName>
        <fullName evidence="2">Uncharacterized protein</fullName>
    </submittedName>
</protein>
<organism evidence="2 3">
    <name type="scientific">Rhizoclosmatium globosum</name>
    <dbReference type="NCBI Taxonomy" id="329046"/>
    <lineage>
        <taxon>Eukaryota</taxon>
        <taxon>Fungi</taxon>
        <taxon>Fungi incertae sedis</taxon>
        <taxon>Chytridiomycota</taxon>
        <taxon>Chytridiomycota incertae sedis</taxon>
        <taxon>Chytridiomycetes</taxon>
        <taxon>Chytridiales</taxon>
        <taxon>Chytriomycetaceae</taxon>
        <taxon>Rhizoclosmatium</taxon>
    </lineage>
</organism>
<dbReference type="OrthoDB" id="2158498at2759"/>
<comment type="caution">
    <text evidence="2">The sequence shown here is derived from an EMBL/GenBank/DDBJ whole genome shotgun (WGS) entry which is preliminary data.</text>
</comment>
<proteinExistence type="predicted"/>
<feature type="signal peptide" evidence="1">
    <location>
        <begin position="1"/>
        <end position="25"/>
    </location>
</feature>
<sequence length="139" mass="15803">MEALCMFILYSTLLAKLYFIRSTYGSVCIAPNPKSNQICPTAGTKIPGPVDCFALSRVTYFVQPVFDPVWQRLQDNKALADNYPKSNNPFLTDYQYQAFKHYIQGVRICKKKAPYFKYWTYARVHAGPVPVYPAPASGM</sequence>
<gene>
    <name evidence="2" type="ORF">BCR33DRAFT_719351</name>
</gene>
<dbReference type="Proteomes" id="UP000193642">
    <property type="component" value="Unassembled WGS sequence"/>
</dbReference>
<evidence type="ECO:0000256" key="1">
    <source>
        <dbReference type="SAM" id="SignalP"/>
    </source>
</evidence>
<keyword evidence="3" id="KW-1185">Reference proteome</keyword>
<reference evidence="2 3" key="1">
    <citation type="submission" date="2016-07" db="EMBL/GenBank/DDBJ databases">
        <title>Pervasive Adenine N6-methylation of Active Genes in Fungi.</title>
        <authorList>
            <consortium name="DOE Joint Genome Institute"/>
            <person name="Mondo S.J."/>
            <person name="Dannebaum R.O."/>
            <person name="Kuo R.C."/>
            <person name="Labutti K."/>
            <person name="Haridas S."/>
            <person name="Kuo A."/>
            <person name="Salamov A."/>
            <person name="Ahrendt S.R."/>
            <person name="Lipzen A."/>
            <person name="Sullivan W."/>
            <person name="Andreopoulos W.B."/>
            <person name="Clum A."/>
            <person name="Lindquist E."/>
            <person name="Daum C."/>
            <person name="Ramamoorthy G.K."/>
            <person name="Gryganskyi A."/>
            <person name="Culley D."/>
            <person name="Magnuson J.K."/>
            <person name="James T.Y."/>
            <person name="O'Malley M.A."/>
            <person name="Stajich J.E."/>
            <person name="Spatafora J.W."/>
            <person name="Visel A."/>
            <person name="Grigoriev I.V."/>
        </authorList>
    </citation>
    <scope>NUCLEOTIDE SEQUENCE [LARGE SCALE GENOMIC DNA]</scope>
    <source>
        <strain evidence="2 3">JEL800</strain>
    </source>
</reference>
<feature type="chain" id="PRO_5012779229" evidence="1">
    <location>
        <begin position="26"/>
        <end position="139"/>
    </location>
</feature>
<name>A0A1Y2C0D0_9FUNG</name>
<dbReference type="AlphaFoldDB" id="A0A1Y2C0D0"/>
<evidence type="ECO:0000313" key="3">
    <source>
        <dbReference type="Proteomes" id="UP000193642"/>
    </source>
</evidence>
<keyword evidence="1" id="KW-0732">Signal</keyword>
<evidence type="ECO:0000313" key="2">
    <source>
        <dbReference type="EMBL" id="ORY40337.1"/>
    </source>
</evidence>